<reference evidence="1 2" key="1">
    <citation type="submission" date="2019-05" db="EMBL/GenBank/DDBJ databases">
        <title>Another draft genome of Portunus trituberculatus and its Hox gene families provides insights of decapod evolution.</title>
        <authorList>
            <person name="Jeong J.-H."/>
            <person name="Song I."/>
            <person name="Kim S."/>
            <person name="Choi T."/>
            <person name="Kim D."/>
            <person name="Ryu S."/>
            <person name="Kim W."/>
        </authorList>
    </citation>
    <scope>NUCLEOTIDE SEQUENCE [LARGE SCALE GENOMIC DNA]</scope>
    <source>
        <tissue evidence="1">Muscle</tissue>
    </source>
</reference>
<evidence type="ECO:0000313" key="1">
    <source>
        <dbReference type="EMBL" id="MPC37031.1"/>
    </source>
</evidence>
<gene>
    <name evidence="1" type="ORF">E2C01_030504</name>
</gene>
<sequence>MKQISTHLRPLDVSQQQPKGAGVLLQHVRLGYCTMEELYDGFHGQECDHCVRYNRHSLLHYLLSCTATADLKPVRPSPA</sequence>
<organism evidence="1 2">
    <name type="scientific">Portunus trituberculatus</name>
    <name type="common">Swimming crab</name>
    <name type="synonym">Neptunus trituberculatus</name>
    <dbReference type="NCBI Taxonomy" id="210409"/>
    <lineage>
        <taxon>Eukaryota</taxon>
        <taxon>Metazoa</taxon>
        <taxon>Ecdysozoa</taxon>
        <taxon>Arthropoda</taxon>
        <taxon>Crustacea</taxon>
        <taxon>Multicrustacea</taxon>
        <taxon>Malacostraca</taxon>
        <taxon>Eumalacostraca</taxon>
        <taxon>Eucarida</taxon>
        <taxon>Decapoda</taxon>
        <taxon>Pleocyemata</taxon>
        <taxon>Brachyura</taxon>
        <taxon>Eubrachyura</taxon>
        <taxon>Portunoidea</taxon>
        <taxon>Portunidae</taxon>
        <taxon>Portuninae</taxon>
        <taxon>Portunus</taxon>
    </lineage>
</organism>
<accession>A0A5B7ER03</accession>
<comment type="caution">
    <text evidence="1">The sequence shown here is derived from an EMBL/GenBank/DDBJ whole genome shotgun (WGS) entry which is preliminary data.</text>
</comment>
<keyword evidence="2" id="KW-1185">Reference proteome</keyword>
<proteinExistence type="predicted"/>
<name>A0A5B7ER03_PORTR</name>
<evidence type="ECO:0000313" key="2">
    <source>
        <dbReference type="Proteomes" id="UP000324222"/>
    </source>
</evidence>
<protein>
    <submittedName>
        <fullName evidence="1">Uncharacterized protein</fullName>
    </submittedName>
</protein>
<dbReference type="Proteomes" id="UP000324222">
    <property type="component" value="Unassembled WGS sequence"/>
</dbReference>
<dbReference type="OrthoDB" id="6373657at2759"/>
<dbReference type="AlphaFoldDB" id="A0A5B7ER03"/>
<dbReference type="EMBL" id="VSRR010003666">
    <property type="protein sequence ID" value="MPC37031.1"/>
    <property type="molecule type" value="Genomic_DNA"/>
</dbReference>